<evidence type="ECO:0000313" key="2">
    <source>
        <dbReference type="Proteomes" id="UP000027265"/>
    </source>
</evidence>
<dbReference type="EMBL" id="KL197737">
    <property type="protein sequence ID" value="KDQ52805.1"/>
    <property type="molecule type" value="Genomic_DNA"/>
</dbReference>
<evidence type="ECO:0000313" key="1">
    <source>
        <dbReference type="EMBL" id="KDQ52805.1"/>
    </source>
</evidence>
<proteinExistence type="predicted"/>
<keyword evidence="2" id="KW-1185">Reference proteome</keyword>
<accession>A0A067PG23</accession>
<dbReference type="HOGENOM" id="CLU_704107_0_0_1"/>
<name>A0A067PG23_9AGAM</name>
<dbReference type="Proteomes" id="UP000027265">
    <property type="component" value="Unassembled WGS sequence"/>
</dbReference>
<dbReference type="InParanoid" id="A0A067PG23"/>
<dbReference type="AlphaFoldDB" id="A0A067PG23"/>
<sequence length="392" mass="45307">MADPAFTYRLSHWMFRFSRVGTIIALLILISRLYQYQPTSSQPVPRQAQRPVREVLDDFETQCSWWDAPMRCANVETRLARFTADQVRHATNILAIIQDSGMPPLRYYLNHPVDEAAANLSFGLQSPQPGLHDDLHDLNQYTGDVLGAFLDIDWELTDQYKRFGCVQRSLRTPIAALHLAQEYRLHCDSDPQVFSPQCVETARQAVALFSKLGPNLVQTLNSCFTSFTRYLDPFIQKAKPLVRAGEVIMAKLETEMDHVNALRKDLPFYDDWFIYWAFRGFRASRTLLLDEDLVTMNSGKEVVRRHTEVMRALKDNMEDLRYYVHWYNSTAGTSSREYHPSDLRALHEEVATLDDLWSHLLQEADSAARLLHQPQSDTSIPRRRQFLSLPQA</sequence>
<gene>
    <name evidence="1" type="ORF">JAAARDRAFT_72830</name>
</gene>
<organism evidence="1 2">
    <name type="scientific">Jaapia argillacea MUCL 33604</name>
    <dbReference type="NCBI Taxonomy" id="933084"/>
    <lineage>
        <taxon>Eukaryota</taxon>
        <taxon>Fungi</taxon>
        <taxon>Dikarya</taxon>
        <taxon>Basidiomycota</taxon>
        <taxon>Agaricomycotina</taxon>
        <taxon>Agaricomycetes</taxon>
        <taxon>Agaricomycetidae</taxon>
        <taxon>Jaapiales</taxon>
        <taxon>Jaapiaceae</taxon>
        <taxon>Jaapia</taxon>
    </lineage>
</organism>
<protein>
    <submittedName>
        <fullName evidence="1">Uncharacterized protein</fullName>
    </submittedName>
</protein>
<reference evidence="2" key="1">
    <citation type="journal article" date="2014" name="Proc. Natl. Acad. Sci. U.S.A.">
        <title>Extensive sampling of basidiomycete genomes demonstrates inadequacy of the white-rot/brown-rot paradigm for wood decay fungi.</title>
        <authorList>
            <person name="Riley R."/>
            <person name="Salamov A.A."/>
            <person name="Brown D.W."/>
            <person name="Nagy L.G."/>
            <person name="Floudas D."/>
            <person name="Held B.W."/>
            <person name="Levasseur A."/>
            <person name="Lombard V."/>
            <person name="Morin E."/>
            <person name="Otillar R."/>
            <person name="Lindquist E.A."/>
            <person name="Sun H."/>
            <person name="LaButti K.M."/>
            <person name="Schmutz J."/>
            <person name="Jabbour D."/>
            <person name="Luo H."/>
            <person name="Baker S.E."/>
            <person name="Pisabarro A.G."/>
            <person name="Walton J.D."/>
            <person name="Blanchette R.A."/>
            <person name="Henrissat B."/>
            <person name="Martin F."/>
            <person name="Cullen D."/>
            <person name="Hibbett D.S."/>
            <person name="Grigoriev I.V."/>
        </authorList>
    </citation>
    <scope>NUCLEOTIDE SEQUENCE [LARGE SCALE GENOMIC DNA]</scope>
    <source>
        <strain evidence="2">MUCL 33604</strain>
    </source>
</reference>